<organism evidence="1">
    <name type="scientific">Oryza brachyantha</name>
    <name type="common">malo sina</name>
    <dbReference type="NCBI Taxonomy" id="4533"/>
    <lineage>
        <taxon>Eukaryota</taxon>
        <taxon>Viridiplantae</taxon>
        <taxon>Streptophyta</taxon>
        <taxon>Embryophyta</taxon>
        <taxon>Tracheophyta</taxon>
        <taxon>Spermatophyta</taxon>
        <taxon>Magnoliopsida</taxon>
        <taxon>Liliopsida</taxon>
        <taxon>Poales</taxon>
        <taxon>Poaceae</taxon>
        <taxon>BOP clade</taxon>
        <taxon>Oryzoideae</taxon>
        <taxon>Oryzeae</taxon>
        <taxon>Oryzinae</taxon>
        <taxon>Oryza</taxon>
    </lineage>
</organism>
<dbReference type="Proteomes" id="UP000006038">
    <property type="component" value="Chromosome 9"/>
</dbReference>
<accession>J3N087</accession>
<keyword evidence="2" id="KW-1185">Reference proteome</keyword>
<dbReference type="EnsemblPlants" id="OB09G26660.1">
    <property type="protein sequence ID" value="OB09G26660.1"/>
    <property type="gene ID" value="OB09G26660"/>
</dbReference>
<evidence type="ECO:0000313" key="1">
    <source>
        <dbReference type="EnsemblPlants" id="OB09G26660.1"/>
    </source>
</evidence>
<dbReference type="HOGENOM" id="CLU_2779933_0_0_1"/>
<reference evidence="1" key="2">
    <citation type="submission" date="2013-04" db="UniProtKB">
        <authorList>
            <consortium name="EnsemblPlants"/>
        </authorList>
    </citation>
    <scope>IDENTIFICATION</scope>
</reference>
<dbReference type="Gramene" id="OB09G26660.1">
    <property type="protein sequence ID" value="OB09G26660.1"/>
    <property type="gene ID" value="OB09G26660"/>
</dbReference>
<protein>
    <submittedName>
        <fullName evidence="1">Uncharacterized protein</fullName>
    </submittedName>
</protein>
<sequence length="69" mass="7590">MVRRFRELAIMPMFSLSPRGSSGLRELKLEAFALKVPSQGIMTLLAMDEASPRSLSVKDAEKRHAASDG</sequence>
<name>J3N087_ORYBR</name>
<reference evidence="1" key="1">
    <citation type="journal article" date="2013" name="Nat. Commun.">
        <title>Whole-genome sequencing of Oryza brachyantha reveals mechanisms underlying Oryza genome evolution.</title>
        <authorList>
            <person name="Chen J."/>
            <person name="Huang Q."/>
            <person name="Gao D."/>
            <person name="Wang J."/>
            <person name="Lang Y."/>
            <person name="Liu T."/>
            <person name="Li B."/>
            <person name="Bai Z."/>
            <person name="Luis Goicoechea J."/>
            <person name="Liang C."/>
            <person name="Chen C."/>
            <person name="Zhang W."/>
            <person name="Sun S."/>
            <person name="Liao Y."/>
            <person name="Zhang X."/>
            <person name="Yang L."/>
            <person name="Song C."/>
            <person name="Wang M."/>
            <person name="Shi J."/>
            <person name="Liu G."/>
            <person name="Liu J."/>
            <person name="Zhou H."/>
            <person name="Zhou W."/>
            <person name="Yu Q."/>
            <person name="An N."/>
            <person name="Chen Y."/>
            <person name="Cai Q."/>
            <person name="Wang B."/>
            <person name="Liu B."/>
            <person name="Min J."/>
            <person name="Huang Y."/>
            <person name="Wu H."/>
            <person name="Li Z."/>
            <person name="Zhang Y."/>
            <person name="Yin Y."/>
            <person name="Song W."/>
            <person name="Jiang J."/>
            <person name="Jackson S.A."/>
            <person name="Wing R.A."/>
            <person name="Wang J."/>
            <person name="Chen M."/>
        </authorList>
    </citation>
    <scope>NUCLEOTIDE SEQUENCE [LARGE SCALE GENOMIC DNA]</scope>
    <source>
        <strain evidence="1">cv. IRGC 101232</strain>
    </source>
</reference>
<proteinExistence type="predicted"/>
<dbReference type="AlphaFoldDB" id="J3N087"/>
<evidence type="ECO:0000313" key="2">
    <source>
        <dbReference type="Proteomes" id="UP000006038"/>
    </source>
</evidence>